<comment type="caution">
    <text evidence="1">The sequence shown here is derived from an EMBL/GenBank/DDBJ whole genome shotgun (WGS) entry which is preliminary data.</text>
</comment>
<reference evidence="1 2" key="1">
    <citation type="submission" date="2018-09" db="EMBL/GenBank/DDBJ databases">
        <title>Genomic investigation of the strawberry pathogen Phytophthora fragariae indicates pathogenicity is determined by transcriptional variation in three key races.</title>
        <authorList>
            <person name="Adams T.M."/>
            <person name="Armitage A.D."/>
            <person name="Sobczyk M.K."/>
            <person name="Bates H.J."/>
            <person name="Dunwell J.M."/>
            <person name="Nellist C.F."/>
            <person name="Harrison R.J."/>
        </authorList>
    </citation>
    <scope>NUCLEOTIDE SEQUENCE [LARGE SCALE GENOMIC DNA]</scope>
    <source>
        <strain evidence="1 2">NOV-77</strain>
    </source>
</reference>
<proteinExistence type="predicted"/>
<organism evidence="1 2">
    <name type="scientific">Phytophthora fragariae</name>
    <dbReference type="NCBI Taxonomy" id="53985"/>
    <lineage>
        <taxon>Eukaryota</taxon>
        <taxon>Sar</taxon>
        <taxon>Stramenopiles</taxon>
        <taxon>Oomycota</taxon>
        <taxon>Peronosporomycetes</taxon>
        <taxon>Peronosporales</taxon>
        <taxon>Peronosporaceae</taxon>
        <taxon>Phytophthora</taxon>
    </lineage>
</organism>
<name>A0A6G0S4V2_9STRA</name>
<dbReference type="AlphaFoldDB" id="A0A6G0S4V2"/>
<gene>
    <name evidence="1" type="ORF">PF008_g7169</name>
</gene>
<accession>A0A6G0S4V2</accession>
<sequence length="74" mass="8262">MKNLESGHFINVDEMVRFTVSDTAASARKLPNLFEDSLETDCTMHVLNLCLQFAMGLRENKETVSSYDSTSGTN</sequence>
<dbReference type="EMBL" id="QXFY01000298">
    <property type="protein sequence ID" value="KAE9348818.1"/>
    <property type="molecule type" value="Genomic_DNA"/>
</dbReference>
<dbReference type="Proteomes" id="UP000486351">
    <property type="component" value="Unassembled WGS sequence"/>
</dbReference>
<evidence type="ECO:0000313" key="2">
    <source>
        <dbReference type="Proteomes" id="UP000486351"/>
    </source>
</evidence>
<evidence type="ECO:0000313" key="1">
    <source>
        <dbReference type="EMBL" id="KAE9348818.1"/>
    </source>
</evidence>
<protein>
    <recommendedName>
        <fullName evidence="3">DUF659 domain-containing protein</fullName>
    </recommendedName>
</protein>
<evidence type="ECO:0008006" key="3">
    <source>
        <dbReference type="Google" id="ProtNLM"/>
    </source>
</evidence>